<evidence type="ECO:0000256" key="11">
    <source>
        <dbReference type="ARBA" id="ARBA00042320"/>
    </source>
</evidence>
<dbReference type="Pfam" id="PF05602">
    <property type="entry name" value="CLPTM1"/>
    <property type="match status" value="2"/>
</dbReference>
<evidence type="ECO:0000256" key="14">
    <source>
        <dbReference type="ARBA" id="ARBA00093208"/>
    </source>
</evidence>
<reference evidence="16 17" key="1">
    <citation type="journal article" date="2024" name="bioRxiv">
        <title>A reference genome for Trichogramma kaykai: A tiny desert-dwelling parasitoid wasp with competing sex-ratio distorters.</title>
        <authorList>
            <person name="Culotta J."/>
            <person name="Lindsey A.R."/>
        </authorList>
    </citation>
    <scope>NUCLEOTIDE SEQUENCE [LARGE SCALE GENOMIC DNA]</scope>
    <source>
        <strain evidence="16 17">KSX58</strain>
    </source>
</reference>
<accession>A0ABD2XJ42</accession>
<protein>
    <recommendedName>
        <fullName evidence="10">Lipid scramblase CLPTM1L</fullName>
    </recommendedName>
    <alternativeName>
        <fullName evidence="12">Cisplatin resistance-related protein 9</fullName>
    </alternativeName>
    <alternativeName>
        <fullName evidence="11">Cleft lip and palate transmembrane protein 1-like protein</fullName>
    </alternativeName>
</protein>
<evidence type="ECO:0000256" key="7">
    <source>
        <dbReference type="ARBA" id="ARBA00024631"/>
    </source>
</evidence>
<dbReference type="GO" id="GO:0016020">
    <property type="term" value="C:membrane"/>
    <property type="evidence" value="ECO:0007669"/>
    <property type="project" value="UniProtKB-SubCell"/>
</dbReference>
<dbReference type="PANTHER" id="PTHR21347">
    <property type="entry name" value="CLEFT LIP AND PALATE ASSOCIATED TRANSMEMBRANE PROTEIN-RELATED"/>
    <property type="match status" value="1"/>
</dbReference>
<gene>
    <name evidence="16" type="ORF">TKK_002373</name>
</gene>
<evidence type="ECO:0000256" key="8">
    <source>
        <dbReference type="ARBA" id="ARBA00035895"/>
    </source>
</evidence>
<feature type="transmembrane region" description="Helical" evidence="15">
    <location>
        <begin position="343"/>
        <end position="364"/>
    </location>
</feature>
<keyword evidence="4 15" id="KW-1133">Transmembrane helix</keyword>
<comment type="catalytic activity">
    <reaction evidence="8">
        <text>a 1,2-diacyl-sn-glycero-3-phospho-(1D-myo-inositol)(in) = a 1,2-diacyl-sn-glycero-3-phospho-(1D-myo-inositol)(out)</text>
        <dbReference type="Rhea" id="RHEA:38691"/>
        <dbReference type="ChEBI" id="CHEBI:57880"/>
    </reaction>
</comment>
<evidence type="ECO:0000256" key="12">
    <source>
        <dbReference type="ARBA" id="ARBA00043155"/>
    </source>
</evidence>
<evidence type="ECO:0000256" key="13">
    <source>
        <dbReference type="ARBA" id="ARBA00045827"/>
    </source>
</evidence>
<comment type="function">
    <text evidence="13">Scramblase that mediates the translocation of glucosaminylphosphatidylinositol (alpha-D-GlcN-(1-6)-(1,2-diacyl-sn-glycero-3-phospho)-1D-myo-inositol, GlcN-PI) across the endoplasmic reticulum (ER) membrane, from the cytosolic leaflet to the luminal leaflet of the ER membrane, where it participates in the biosynthesis of glycosylphosphatidylinositol (GPI). GPI is a lipid glycoconjugate involved in post-translational modification of proteins. Can also translocate 1,2-diacyl-sn-glycero-3-phospho-(1D-myo-inositol) (phosphatidylinositol or PI), as well as several other phospholipids (1,2-diacyl-sn-glycero-3-phosphocholine, 1,2-diacyl-sn-glycero-3-phosphoethanolamine), and N-acetylglucosaminylphosphatidylinositol (GlcNAc-PI) in vitro.</text>
</comment>
<keyword evidence="5 15" id="KW-0472">Membrane</keyword>
<dbReference type="EMBL" id="JBJJXI010000021">
    <property type="protein sequence ID" value="KAL3405352.1"/>
    <property type="molecule type" value="Genomic_DNA"/>
</dbReference>
<feature type="transmembrane region" description="Helical" evidence="15">
    <location>
        <begin position="449"/>
        <end position="470"/>
    </location>
</feature>
<keyword evidence="3 15" id="KW-0812">Transmembrane</keyword>
<evidence type="ECO:0000256" key="5">
    <source>
        <dbReference type="ARBA" id="ARBA00023136"/>
    </source>
</evidence>
<comment type="caution">
    <text evidence="16">The sequence shown here is derived from an EMBL/GenBank/DDBJ whole genome shotgun (WGS) entry which is preliminary data.</text>
</comment>
<comment type="similarity">
    <text evidence="2">Belongs to the CLPTM1 family.</text>
</comment>
<evidence type="ECO:0000256" key="15">
    <source>
        <dbReference type="SAM" id="Phobius"/>
    </source>
</evidence>
<dbReference type="AlphaFoldDB" id="A0ABD2XJ42"/>
<comment type="catalytic activity">
    <reaction evidence="14">
        <text>a 6-(alpha-D-glucosaminyl)-1-(1,2-diacyl-sn-glycero-3-phospho)-1D-myo-inositol(in) = a 6-(alpha-D-glucosaminyl)-1-(1,2-diacyl-sn-glycero-3-phospho)-1D-myo-inositol(out)</text>
        <dbReference type="Rhea" id="RHEA:71491"/>
        <dbReference type="ChEBI" id="CHEBI:57997"/>
    </reaction>
</comment>
<comment type="catalytic activity">
    <reaction evidence="6">
        <text>a 1,2-diacyl-sn-glycero-3-phosphoethanolamine(in) = a 1,2-diacyl-sn-glycero-3-phosphoethanolamine(out)</text>
        <dbReference type="Rhea" id="RHEA:38895"/>
        <dbReference type="ChEBI" id="CHEBI:64612"/>
    </reaction>
</comment>
<keyword evidence="17" id="KW-1185">Reference proteome</keyword>
<name>A0ABD2XJ42_9HYME</name>
<evidence type="ECO:0000256" key="3">
    <source>
        <dbReference type="ARBA" id="ARBA00022692"/>
    </source>
</evidence>
<evidence type="ECO:0000313" key="16">
    <source>
        <dbReference type="EMBL" id="KAL3405352.1"/>
    </source>
</evidence>
<comment type="subcellular location">
    <subcellularLocation>
        <location evidence="1">Membrane</location>
        <topology evidence="1">Multi-pass membrane protein</topology>
    </subcellularLocation>
</comment>
<dbReference type="InterPro" id="IPR008429">
    <property type="entry name" value="CLPTM1"/>
</dbReference>
<evidence type="ECO:0000256" key="9">
    <source>
        <dbReference type="ARBA" id="ARBA00036810"/>
    </source>
</evidence>
<dbReference type="PANTHER" id="PTHR21347:SF0">
    <property type="entry name" value="LIPID SCRAMBLASE CLPTM1L"/>
    <property type="match status" value="1"/>
</dbReference>
<organism evidence="16 17">
    <name type="scientific">Trichogramma kaykai</name>
    <dbReference type="NCBI Taxonomy" id="54128"/>
    <lineage>
        <taxon>Eukaryota</taxon>
        <taxon>Metazoa</taxon>
        <taxon>Ecdysozoa</taxon>
        <taxon>Arthropoda</taxon>
        <taxon>Hexapoda</taxon>
        <taxon>Insecta</taxon>
        <taxon>Pterygota</taxon>
        <taxon>Neoptera</taxon>
        <taxon>Endopterygota</taxon>
        <taxon>Hymenoptera</taxon>
        <taxon>Apocrita</taxon>
        <taxon>Proctotrupomorpha</taxon>
        <taxon>Chalcidoidea</taxon>
        <taxon>Trichogrammatidae</taxon>
        <taxon>Trichogramma</taxon>
    </lineage>
</organism>
<evidence type="ECO:0000313" key="17">
    <source>
        <dbReference type="Proteomes" id="UP001627154"/>
    </source>
</evidence>
<proteinExistence type="inferred from homology"/>
<feature type="transmembrane region" description="Helical" evidence="15">
    <location>
        <begin position="424"/>
        <end position="443"/>
    </location>
</feature>
<evidence type="ECO:0000256" key="10">
    <source>
        <dbReference type="ARBA" id="ARBA00040905"/>
    </source>
</evidence>
<evidence type="ECO:0000256" key="4">
    <source>
        <dbReference type="ARBA" id="ARBA00022989"/>
    </source>
</evidence>
<sequence>MRFPSISFLLSGIFIAYVAYAIYTISLLFNSLPCSSKETCIKSYLSDRPKLQLNLFVSTMRRPLRSEVTKIHTDMNFDYMHEHDIPLVIDIPAKTRNNGTLYLHVIVSPQSFIKGGQFMDFKEDFRSIYTLIKLTDYAIPKAETFNLLGEETDNALKKQKYVHKPVLHLRSKVTFTVMTDDIELPLNNAPMELLNNLRVTPENKFLPIINYNFLYTRYRDLIKITAKTRSANLTVSHSPISLGKLRLILHIEAAMQGFKELGFTDKDIDEVKGIFADTNLYLLAGTVFISAIHILFDFLAIKNDINFWKNRNNLEGLSTQTVLWRSFSQSVIFFYLLDEGSSLLVLVPSGIGALIEVYQLIMILNRKYFSIFNVSYYFKLWKTKKILRADIIWNSQFPKIKFNLSKCSTAEAKTRQFDAESMKYLSYLLYPILIFGAVYSLLYVPHRSWYSWCVKSLVNGVYAFGFLFMLPQLFVNYKLKSVAHLPWRSFMYKAFNTFIDDIFAFIITMPTAHRVACFRDDAVFLIYLYQRWLYPVDKNRIDSGTFEQDISITNDDSDKKKS</sequence>
<evidence type="ECO:0000256" key="1">
    <source>
        <dbReference type="ARBA" id="ARBA00004141"/>
    </source>
</evidence>
<feature type="transmembrane region" description="Helical" evidence="15">
    <location>
        <begin position="280"/>
        <end position="301"/>
    </location>
</feature>
<comment type="catalytic activity">
    <reaction evidence="9">
        <text>6-(alpha-D-glucosaminyl)-(1-octadecanoyl,2-(9Z)-octadecenoyl-sn-glycero-3-phospho)-1D-myo-inositol(in) = 6-(alpha-D-glucosaminyl)-(1-octadecanoyl,2-(9Z)-octadecenoyl-sn-glycero-3-phospho)-1D-myo-inositol(out)</text>
        <dbReference type="Rhea" id="RHEA:71495"/>
        <dbReference type="ChEBI" id="CHEBI:190691"/>
    </reaction>
</comment>
<dbReference type="Proteomes" id="UP001627154">
    <property type="component" value="Unassembled WGS sequence"/>
</dbReference>
<evidence type="ECO:0000256" key="2">
    <source>
        <dbReference type="ARBA" id="ARBA00009310"/>
    </source>
</evidence>
<comment type="catalytic activity">
    <reaction evidence="7">
        <text>a 1,2-diacyl-sn-glycero-3-phosphocholine(in) = a 1,2-diacyl-sn-glycero-3-phosphocholine(out)</text>
        <dbReference type="Rhea" id="RHEA:38571"/>
        <dbReference type="ChEBI" id="CHEBI:57643"/>
    </reaction>
</comment>
<evidence type="ECO:0000256" key="6">
    <source>
        <dbReference type="ARBA" id="ARBA00024615"/>
    </source>
</evidence>